<evidence type="ECO:0000256" key="2">
    <source>
        <dbReference type="SAM" id="SignalP"/>
    </source>
</evidence>
<gene>
    <name evidence="4" type="ORF">QTG54_013101</name>
</gene>
<dbReference type="InterPro" id="IPR020103">
    <property type="entry name" value="PsdUridine_synth_cat_dom_sf"/>
</dbReference>
<dbReference type="PANTHER" id="PTHR21600:SF87">
    <property type="entry name" value="RNA PSEUDOURIDYLATE SYNTHASE DOMAIN-CONTAINING PROTEIN 1"/>
    <property type="match status" value="1"/>
</dbReference>
<dbReference type="SUPFAM" id="SSF55120">
    <property type="entry name" value="Pseudouridine synthase"/>
    <property type="match status" value="2"/>
</dbReference>
<sequence>MRLLWSAAVIAAAVSSASAFAPVSNGAALTRSGVAMSAVATADVKAKQDASIEKLKAKDASSAALSKDDLNVVFEDEHIVVVSKPSGVLTVPGKDESNPSLNQAVFDRFGSESGRMDKMVVHRLGMDTSGLVVFARTNAALRGMNSLFRTRKVSRKYEALVCGHVAQDSGSIDLPLMRDYECPPFMRVSTDDHQRALIGLDAEIVGKKMLESPKDSLTTYEVVSREDMDGNDVSRLTLTSISGRTHQLNVHCAAIGHPIVGDTVYGFEGEAAANGGLDESALPEDKASAELQQAIASASAGKPISSDIQAKLKAQMSKLQERDRASAPISPDDIDVVFEDEHIVVVNKPCGVLTIPGKEDNPSLNKAVFERYGSESGRMDKMVVHRLGMDTSGLVIFARTNAALRELNSLFRTRKVTRKYEALVCGHVAQDSGSIDLPLMRDYEYPPYMRVSTDEHQRALIALNQEEVGKKILESPKESQTEYVVVSREDMDGNDVSRLTLTSISGRTHQLNVHCAAIGHPIVGDTVYGYGGEAAPTEVWTSLPCQRIRQAQNCSKLLQVLPRKANVCARKIN</sequence>
<evidence type="ECO:0000313" key="5">
    <source>
        <dbReference type="Proteomes" id="UP001224775"/>
    </source>
</evidence>
<comment type="caution">
    <text evidence="4">The sequence shown here is derived from an EMBL/GenBank/DDBJ whole genome shotgun (WGS) entry which is preliminary data.</text>
</comment>
<dbReference type="PANTHER" id="PTHR21600">
    <property type="entry name" value="MITOCHONDRIAL RNA PSEUDOURIDINE SYNTHASE"/>
    <property type="match status" value="1"/>
</dbReference>
<evidence type="ECO:0000313" key="4">
    <source>
        <dbReference type="EMBL" id="KAK1735965.1"/>
    </source>
</evidence>
<dbReference type="Gene3D" id="3.30.2350.10">
    <property type="entry name" value="Pseudouridine synthase"/>
    <property type="match status" value="2"/>
</dbReference>
<dbReference type="AlphaFoldDB" id="A0AAD8XZ04"/>
<dbReference type="InterPro" id="IPR006224">
    <property type="entry name" value="PsdUridine_synth_RluA-like_CS"/>
</dbReference>
<dbReference type="InterPro" id="IPR050188">
    <property type="entry name" value="RluA_PseudoU_synthase"/>
</dbReference>
<dbReference type="GO" id="GO:0000455">
    <property type="term" value="P:enzyme-directed rRNA pseudouridine synthesis"/>
    <property type="evidence" value="ECO:0007669"/>
    <property type="project" value="TreeGrafter"/>
</dbReference>
<organism evidence="4 5">
    <name type="scientific">Skeletonema marinoi</name>
    <dbReference type="NCBI Taxonomy" id="267567"/>
    <lineage>
        <taxon>Eukaryota</taxon>
        <taxon>Sar</taxon>
        <taxon>Stramenopiles</taxon>
        <taxon>Ochrophyta</taxon>
        <taxon>Bacillariophyta</taxon>
        <taxon>Coscinodiscophyceae</taxon>
        <taxon>Thalassiosirophycidae</taxon>
        <taxon>Thalassiosirales</taxon>
        <taxon>Skeletonemataceae</taxon>
        <taxon>Skeletonema</taxon>
        <taxon>Skeletonema marinoi-dohrnii complex</taxon>
    </lineage>
</organism>
<dbReference type="InterPro" id="IPR006145">
    <property type="entry name" value="PsdUridine_synth_RsuA/RluA"/>
</dbReference>
<feature type="domain" description="Pseudouridine synthase RsuA/RluA-like" evidence="3">
    <location>
        <begin position="342"/>
        <end position="517"/>
    </location>
</feature>
<feature type="domain" description="Pseudouridine synthase RsuA/RluA-like" evidence="3">
    <location>
        <begin position="78"/>
        <end position="254"/>
    </location>
</feature>
<name>A0AAD8XZ04_9STRA</name>
<dbReference type="GO" id="GO:0003723">
    <property type="term" value="F:RNA binding"/>
    <property type="evidence" value="ECO:0007669"/>
    <property type="project" value="InterPro"/>
</dbReference>
<reference evidence="4" key="1">
    <citation type="submission" date="2023-06" db="EMBL/GenBank/DDBJ databases">
        <title>Survivors Of The Sea: Transcriptome response of Skeletonema marinoi to long-term dormancy.</title>
        <authorList>
            <person name="Pinder M.I.M."/>
            <person name="Kourtchenko O."/>
            <person name="Robertson E.K."/>
            <person name="Larsson T."/>
            <person name="Maumus F."/>
            <person name="Osuna-Cruz C.M."/>
            <person name="Vancaester E."/>
            <person name="Stenow R."/>
            <person name="Vandepoele K."/>
            <person name="Ploug H."/>
            <person name="Bruchert V."/>
            <person name="Godhe A."/>
            <person name="Topel M."/>
        </authorList>
    </citation>
    <scope>NUCLEOTIDE SEQUENCE</scope>
    <source>
        <strain evidence="4">R05AC</strain>
    </source>
</reference>
<dbReference type="CDD" id="cd02869">
    <property type="entry name" value="PseudoU_synth_RluA_like"/>
    <property type="match status" value="2"/>
</dbReference>
<dbReference type="Proteomes" id="UP001224775">
    <property type="component" value="Unassembled WGS sequence"/>
</dbReference>
<feature type="signal peptide" evidence="2">
    <location>
        <begin position="1"/>
        <end position="19"/>
    </location>
</feature>
<evidence type="ECO:0000256" key="1">
    <source>
        <dbReference type="ARBA" id="ARBA00010876"/>
    </source>
</evidence>
<evidence type="ECO:0000259" key="3">
    <source>
        <dbReference type="Pfam" id="PF00849"/>
    </source>
</evidence>
<dbReference type="EMBL" id="JATAAI010000030">
    <property type="protein sequence ID" value="KAK1735965.1"/>
    <property type="molecule type" value="Genomic_DNA"/>
</dbReference>
<dbReference type="Pfam" id="PF00849">
    <property type="entry name" value="PseudoU_synth_2"/>
    <property type="match status" value="2"/>
</dbReference>
<accession>A0AAD8XZ04</accession>
<comment type="similarity">
    <text evidence="1">Belongs to the pseudouridine synthase RluA family.</text>
</comment>
<feature type="chain" id="PRO_5042057221" evidence="2">
    <location>
        <begin position="20"/>
        <end position="573"/>
    </location>
</feature>
<dbReference type="GO" id="GO:0009982">
    <property type="term" value="F:pseudouridine synthase activity"/>
    <property type="evidence" value="ECO:0007669"/>
    <property type="project" value="InterPro"/>
</dbReference>
<keyword evidence="4" id="KW-0413">Isomerase</keyword>
<proteinExistence type="inferred from homology"/>
<keyword evidence="5" id="KW-1185">Reference proteome</keyword>
<protein>
    <submittedName>
        <fullName evidence="4">RNA pseudouridine synthase, RluA family</fullName>
        <ecNumber evidence="4">5.4.99.-</ecNumber>
    </submittedName>
</protein>
<keyword evidence="2" id="KW-0732">Signal</keyword>
<dbReference type="EC" id="5.4.99.-" evidence="4"/>
<dbReference type="PROSITE" id="PS01129">
    <property type="entry name" value="PSI_RLU"/>
    <property type="match status" value="2"/>
</dbReference>